<organism evidence="2">
    <name type="scientific">viral metagenome</name>
    <dbReference type="NCBI Taxonomy" id="1070528"/>
    <lineage>
        <taxon>unclassified sequences</taxon>
        <taxon>metagenomes</taxon>
        <taxon>organismal metagenomes</taxon>
    </lineage>
</organism>
<evidence type="ECO:0000256" key="1">
    <source>
        <dbReference type="SAM" id="MobiDB-lite"/>
    </source>
</evidence>
<feature type="compositionally biased region" description="Basic residues" evidence="1">
    <location>
        <begin position="13"/>
        <end position="22"/>
    </location>
</feature>
<sequence length="94" mass="10138">MSSLSPFPLSGGKRSHSRRHRRGGQDVDAKIPGAEVVAGQLKKAGAEASAVSGAPMEGGRRRKMTAKKVVKKLAVLAKQAKKLTMRLKKMKKHH</sequence>
<feature type="region of interest" description="Disordered" evidence="1">
    <location>
        <begin position="1"/>
        <end position="66"/>
    </location>
</feature>
<protein>
    <submittedName>
        <fullName evidence="2">Uncharacterized protein</fullName>
    </submittedName>
</protein>
<evidence type="ECO:0000313" key="2">
    <source>
        <dbReference type="EMBL" id="QHT81109.1"/>
    </source>
</evidence>
<accession>A0A6C0HKV2</accession>
<proteinExistence type="predicted"/>
<name>A0A6C0HKV2_9ZZZZ</name>
<dbReference type="AlphaFoldDB" id="A0A6C0HKV2"/>
<dbReference type="EMBL" id="MN739977">
    <property type="protein sequence ID" value="QHT81109.1"/>
    <property type="molecule type" value="Genomic_DNA"/>
</dbReference>
<reference evidence="2" key="1">
    <citation type="journal article" date="2020" name="Nature">
        <title>Giant virus diversity and host interactions through global metagenomics.</title>
        <authorList>
            <person name="Schulz F."/>
            <person name="Roux S."/>
            <person name="Paez-Espino D."/>
            <person name="Jungbluth S."/>
            <person name="Walsh D.A."/>
            <person name="Denef V.J."/>
            <person name="McMahon K.D."/>
            <person name="Konstantinidis K.T."/>
            <person name="Eloe-Fadrosh E.A."/>
            <person name="Kyrpides N.C."/>
            <person name="Woyke T."/>
        </authorList>
    </citation>
    <scope>NUCLEOTIDE SEQUENCE</scope>
    <source>
        <strain evidence="2">GVMAG-M-3300023184-135</strain>
    </source>
</reference>